<dbReference type="PANTHER" id="PTHR30086">
    <property type="entry name" value="ARGININE EXPORTER PROTEIN ARGO"/>
    <property type="match status" value="1"/>
</dbReference>
<keyword evidence="3 6" id="KW-0812">Transmembrane</keyword>
<reference evidence="7 8" key="1">
    <citation type="submission" date="2019-07" db="EMBL/GenBank/DDBJ databases">
        <title>The pathways for chlorine oxyanion respiration interact through the shared metabolite chlorate.</title>
        <authorList>
            <person name="Barnum T.P."/>
            <person name="Cheng Y."/>
            <person name="Hill K.A."/>
            <person name="Lucas L.N."/>
            <person name="Carlson H.K."/>
            <person name="Coates J.D."/>
        </authorList>
    </citation>
    <scope>NUCLEOTIDE SEQUENCE [LARGE SCALE GENOMIC DNA]</scope>
    <source>
        <strain evidence="7 8">BK-1</strain>
    </source>
</reference>
<proteinExistence type="predicted"/>
<dbReference type="GO" id="GO:0005886">
    <property type="term" value="C:plasma membrane"/>
    <property type="evidence" value="ECO:0007669"/>
    <property type="project" value="UniProtKB-SubCell"/>
</dbReference>
<evidence type="ECO:0000256" key="1">
    <source>
        <dbReference type="ARBA" id="ARBA00004651"/>
    </source>
</evidence>
<evidence type="ECO:0000256" key="3">
    <source>
        <dbReference type="ARBA" id="ARBA00022692"/>
    </source>
</evidence>
<comment type="subcellular location">
    <subcellularLocation>
        <location evidence="1">Cell membrane</location>
        <topology evidence="1">Multi-pass membrane protein</topology>
    </subcellularLocation>
</comment>
<organism evidence="7 8">
    <name type="scientific">Sedimenticola selenatireducens</name>
    <dbReference type="NCBI Taxonomy" id="191960"/>
    <lineage>
        <taxon>Bacteria</taxon>
        <taxon>Pseudomonadati</taxon>
        <taxon>Pseudomonadota</taxon>
        <taxon>Gammaproteobacteria</taxon>
        <taxon>Chromatiales</taxon>
        <taxon>Sedimenticolaceae</taxon>
        <taxon>Sedimenticola</taxon>
    </lineage>
</organism>
<feature type="transmembrane region" description="Helical" evidence="6">
    <location>
        <begin position="69"/>
        <end position="93"/>
    </location>
</feature>
<gene>
    <name evidence="7" type="ORF">FHP88_00510</name>
</gene>
<evidence type="ECO:0000256" key="5">
    <source>
        <dbReference type="ARBA" id="ARBA00023136"/>
    </source>
</evidence>
<evidence type="ECO:0000256" key="2">
    <source>
        <dbReference type="ARBA" id="ARBA00022475"/>
    </source>
</evidence>
<feature type="transmembrane region" description="Helical" evidence="6">
    <location>
        <begin position="39"/>
        <end position="63"/>
    </location>
</feature>
<comment type="caution">
    <text evidence="7">The sequence shown here is derived from an EMBL/GenBank/DDBJ whole genome shotgun (WGS) entry which is preliminary data.</text>
</comment>
<keyword evidence="4 6" id="KW-1133">Transmembrane helix</keyword>
<feature type="transmembrane region" description="Helical" evidence="6">
    <location>
        <begin position="6"/>
        <end position="27"/>
    </location>
</feature>
<dbReference type="EMBL" id="VMNH01000002">
    <property type="protein sequence ID" value="TVO78679.1"/>
    <property type="molecule type" value="Genomic_DNA"/>
</dbReference>
<feature type="transmembrane region" description="Helical" evidence="6">
    <location>
        <begin position="113"/>
        <end position="137"/>
    </location>
</feature>
<dbReference type="GO" id="GO:0015171">
    <property type="term" value="F:amino acid transmembrane transporter activity"/>
    <property type="evidence" value="ECO:0007669"/>
    <property type="project" value="TreeGrafter"/>
</dbReference>
<protein>
    <submittedName>
        <fullName evidence="7">Amino acid transporter</fullName>
    </submittedName>
</protein>
<keyword evidence="8" id="KW-1185">Reference proteome</keyword>
<evidence type="ECO:0000313" key="7">
    <source>
        <dbReference type="EMBL" id="TVO78679.1"/>
    </source>
</evidence>
<dbReference type="Pfam" id="PF01810">
    <property type="entry name" value="LysE"/>
    <property type="match status" value="1"/>
</dbReference>
<dbReference type="Proteomes" id="UP000316649">
    <property type="component" value="Unassembled WGS sequence"/>
</dbReference>
<evidence type="ECO:0000313" key="8">
    <source>
        <dbReference type="Proteomes" id="UP000316649"/>
    </source>
</evidence>
<dbReference type="RefSeq" id="WP_144357037.1">
    <property type="nucleotide sequence ID" value="NZ_VMNH01000002.1"/>
</dbReference>
<name>A0A557SMN7_9GAMM</name>
<dbReference type="InterPro" id="IPR001123">
    <property type="entry name" value="LeuE-type"/>
</dbReference>
<dbReference type="AlphaFoldDB" id="A0A557SMN7"/>
<feature type="transmembrane region" description="Helical" evidence="6">
    <location>
        <begin position="180"/>
        <end position="202"/>
    </location>
</feature>
<sequence length="203" mass="21521">MSGLAYLQGLGIGAGLIIAIGAQNAFVLTQSIKGQHAGLIALVCMFCDGLLIMLGTLGMGSLVASNPQWIVLATWGGALFLFIYGLQSFYSLFRRSAMLEAGPGALMTARRAILITLGLTLLNPHVYLDTVVLLGSISGLYAGAERLEFAVGAVTASVLWFSLLALLGKPLRKLFSTVRAWKVLDLLIGLTMWGVGGSLLMFR</sequence>
<evidence type="ECO:0000256" key="6">
    <source>
        <dbReference type="SAM" id="Phobius"/>
    </source>
</evidence>
<dbReference type="OrthoDB" id="5638726at2"/>
<evidence type="ECO:0000256" key="4">
    <source>
        <dbReference type="ARBA" id="ARBA00022989"/>
    </source>
</evidence>
<keyword evidence="5 6" id="KW-0472">Membrane</keyword>
<keyword evidence="2" id="KW-1003">Cell membrane</keyword>
<feature type="transmembrane region" description="Helical" evidence="6">
    <location>
        <begin position="149"/>
        <end position="168"/>
    </location>
</feature>
<dbReference type="PANTHER" id="PTHR30086:SF20">
    <property type="entry name" value="ARGININE EXPORTER PROTEIN ARGO-RELATED"/>
    <property type="match status" value="1"/>
</dbReference>
<accession>A0A557SMN7</accession>